<evidence type="ECO:0000256" key="3">
    <source>
        <dbReference type="SAM" id="SignalP"/>
    </source>
</evidence>
<dbReference type="Pfam" id="PF03265">
    <property type="entry name" value="DNase_II"/>
    <property type="match status" value="1"/>
</dbReference>
<dbReference type="RefSeq" id="XP_015182137.1">
    <property type="nucleotide sequence ID" value="XM_015326651.1"/>
</dbReference>
<evidence type="ECO:0000256" key="2">
    <source>
        <dbReference type="ARBA" id="ARBA00022801"/>
    </source>
</evidence>
<evidence type="ECO:0000256" key="1">
    <source>
        <dbReference type="ARBA" id="ARBA00007527"/>
    </source>
</evidence>
<dbReference type="CDD" id="cd09120">
    <property type="entry name" value="PLDc_DNaseII_1"/>
    <property type="match status" value="1"/>
</dbReference>
<dbReference type="GeneID" id="107069376"/>
<accession>A0ABM1IPK0</accession>
<keyword evidence="3" id="KW-0732">Signal</keyword>
<sequence>MSFLVHIVLFLCAINLKYSVGVQNKLGCRDHKNKIVDWYVLYKIPKLAHSSNPLIRNGSAYMYISNNTVDKGWELSTKDIGDQNSMPGKTLASLYNDKIAKNLLWILYNDDPPNSSVVGKYGHAKGVVATDKDQGFWMIHSVPNFPPMPNLGTSTKRRIRTTTLSVDDFSPDSEYSYPSSGHVRGQSFLCISLKSNQLNTVGRQLMYNQIIVYRKNLPAKLTYQYPDLANAANQIRFKNPPYNNKEIIKSSSSVEFISFAKSDKWQHDLYSDFVAPQLRSSLFVETYLNGPGKLQSKCQGLEVHNIRSVKLQTADVQFTSSQDHSKWVVAIDNKNNKSWVCVGDINRADTQYYRGGGTVCLNLFHLWKNYRDSVNDVEPCPLY</sequence>
<dbReference type="InterPro" id="IPR004947">
    <property type="entry name" value="DNase_II"/>
</dbReference>
<dbReference type="Proteomes" id="UP000694924">
    <property type="component" value="Unplaced"/>
</dbReference>
<feature type="signal peptide" evidence="3">
    <location>
        <begin position="1"/>
        <end position="19"/>
    </location>
</feature>
<dbReference type="PANTHER" id="PTHR10858:SF23">
    <property type="entry name" value="DEOXYRIBONUCLEASE II"/>
    <property type="match status" value="1"/>
</dbReference>
<comment type="similarity">
    <text evidence="1">Belongs to the DNase II family.</text>
</comment>
<organism evidence="4 5">
    <name type="scientific">Polistes dominula</name>
    <name type="common">European paper wasp</name>
    <name type="synonym">Vespa dominula</name>
    <dbReference type="NCBI Taxonomy" id="743375"/>
    <lineage>
        <taxon>Eukaryota</taxon>
        <taxon>Metazoa</taxon>
        <taxon>Ecdysozoa</taxon>
        <taxon>Arthropoda</taxon>
        <taxon>Hexapoda</taxon>
        <taxon>Insecta</taxon>
        <taxon>Pterygota</taxon>
        <taxon>Neoptera</taxon>
        <taxon>Endopterygota</taxon>
        <taxon>Hymenoptera</taxon>
        <taxon>Apocrita</taxon>
        <taxon>Aculeata</taxon>
        <taxon>Vespoidea</taxon>
        <taxon>Vespidae</taxon>
        <taxon>Polistinae</taxon>
        <taxon>Polistini</taxon>
        <taxon>Polistes</taxon>
    </lineage>
</organism>
<protein>
    <submittedName>
        <fullName evidence="5">Plancitoxin-1</fullName>
    </submittedName>
</protein>
<dbReference type="PANTHER" id="PTHR10858">
    <property type="entry name" value="DEOXYRIBONUCLEASE II"/>
    <property type="match status" value="1"/>
</dbReference>
<proteinExistence type="inferred from homology"/>
<feature type="chain" id="PRO_5047398162" evidence="3">
    <location>
        <begin position="20"/>
        <end position="383"/>
    </location>
</feature>
<name>A0ABM1IPK0_POLDO</name>
<evidence type="ECO:0000313" key="4">
    <source>
        <dbReference type="Proteomes" id="UP000694924"/>
    </source>
</evidence>
<dbReference type="CDD" id="cd09121">
    <property type="entry name" value="PLDc_DNaseII_2"/>
    <property type="match status" value="1"/>
</dbReference>
<gene>
    <name evidence="5" type="primary">LOC107069376</name>
</gene>
<keyword evidence="4" id="KW-1185">Reference proteome</keyword>
<keyword evidence="2" id="KW-0378">Hydrolase</keyword>
<evidence type="ECO:0000313" key="5">
    <source>
        <dbReference type="RefSeq" id="XP_015182137.1"/>
    </source>
</evidence>
<reference evidence="5" key="1">
    <citation type="submission" date="2025-08" db="UniProtKB">
        <authorList>
            <consortium name="RefSeq"/>
        </authorList>
    </citation>
    <scope>IDENTIFICATION</scope>
    <source>
        <tissue evidence="5">Whole body</tissue>
    </source>
</reference>